<gene>
    <name evidence="1" type="ORF">SAMN06297251_10461</name>
</gene>
<dbReference type="Proteomes" id="UP000192656">
    <property type="component" value="Unassembled WGS sequence"/>
</dbReference>
<sequence length="151" mass="17158">MSDRLDLGKPNRVHDTCTGADTVQTHAHWIELETATMRVSLWRDIRRGEDWLVRYPAHDGSGNKGHVEKHRTVEVALHAAARFLARFGGGRPVVALNLLVRQDVRTGRRTEFLPAHLRRAFGRPSPYTRHGAEWTAEREILRNRLAARSAA</sequence>
<accession>A0A1W2AC95</accession>
<dbReference type="STRING" id="937218.SAMN06297251_10461"/>
<evidence type="ECO:0000313" key="1">
    <source>
        <dbReference type="EMBL" id="SMC58240.1"/>
    </source>
</evidence>
<dbReference type="AlphaFoldDB" id="A0A1W2AC95"/>
<evidence type="ECO:0000313" key="2">
    <source>
        <dbReference type="Proteomes" id="UP000192656"/>
    </source>
</evidence>
<reference evidence="1 2" key="1">
    <citation type="submission" date="2017-04" db="EMBL/GenBank/DDBJ databases">
        <authorList>
            <person name="Afonso C.L."/>
            <person name="Miller P.J."/>
            <person name="Scott M.A."/>
            <person name="Spackman E."/>
            <person name="Goraichik I."/>
            <person name="Dimitrov K.M."/>
            <person name="Suarez D.L."/>
            <person name="Swayne D.E."/>
        </authorList>
    </citation>
    <scope>NUCLEOTIDE SEQUENCE [LARGE SCALE GENOMIC DNA]</scope>
    <source>
        <strain evidence="1 2">CGMCC 1.10972</strain>
    </source>
</reference>
<name>A0A1W2AC95_9HYPH</name>
<dbReference type="RefSeq" id="WP_139798237.1">
    <property type="nucleotide sequence ID" value="NZ_FWXR01000004.1"/>
</dbReference>
<protein>
    <submittedName>
        <fullName evidence="1">Uncharacterized protein</fullName>
    </submittedName>
</protein>
<organism evidence="1 2">
    <name type="scientific">Fulvimarina manganoxydans</name>
    <dbReference type="NCBI Taxonomy" id="937218"/>
    <lineage>
        <taxon>Bacteria</taxon>
        <taxon>Pseudomonadati</taxon>
        <taxon>Pseudomonadota</taxon>
        <taxon>Alphaproteobacteria</taxon>
        <taxon>Hyphomicrobiales</taxon>
        <taxon>Aurantimonadaceae</taxon>
        <taxon>Fulvimarina</taxon>
    </lineage>
</organism>
<proteinExistence type="predicted"/>
<keyword evidence="2" id="KW-1185">Reference proteome</keyword>
<dbReference type="EMBL" id="FWXR01000004">
    <property type="protein sequence ID" value="SMC58240.1"/>
    <property type="molecule type" value="Genomic_DNA"/>
</dbReference>